<feature type="region of interest" description="Disordered" evidence="1">
    <location>
        <begin position="73"/>
        <end position="113"/>
    </location>
</feature>
<proteinExistence type="predicted"/>
<feature type="region of interest" description="Disordered" evidence="1">
    <location>
        <begin position="1"/>
        <end position="58"/>
    </location>
</feature>
<feature type="region of interest" description="Disordered" evidence="1">
    <location>
        <begin position="328"/>
        <end position="381"/>
    </location>
</feature>
<organism evidence="2">
    <name type="scientific">Phaffia rhodozyma</name>
    <name type="common">Yeast</name>
    <name type="synonym">Xanthophyllomyces dendrorhous</name>
    <dbReference type="NCBI Taxonomy" id="264483"/>
    <lineage>
        <taxon>Eukaryota</taxon>
        <taxon>Fungi</taxon>
        <taxon>Dikarya</taxon>
        <taxon>Basidiomycota</taxon>
        <taxon>Agaricomycotina</taxon>
        <taxon>Tremellomycetes</taxon>
        <taxon>Cystofilobasidiales</taxon>
        <taxon>Mrakiaceae</taxon>
        <taxon>Phaffia</taxon>
    </lineage>
</organism>
<feature type="compositionally biased region" description="Polar residues" evidence="1">
    <location>
        <begin position="27"/>
        <end position="39"/>
    </location>
</feature>
<evidence type="ECO:0000256" key="1">
    <source>
        <dbReference type="SAM" id="MobiDB-lite"/>
    </source>
</evidence>
<feature type="compositionally biased region" description="Low complexity" evidence="1">
    <location>
        <begin position="861"/>
        <end position="887"/>
    </location>
</feature>
<feature type="compositionally biased region" description="Low complexity" evidence="1">
    <location>
        <begin position="14"/>
        <end position="26"/>
    </location>
</feature>
<feature type="compositionally biased region" description="Low complexity" evidence="1">
    <location>
        <begin position="529"/>
        <end position="542"/>
    </location>
</feature>
<feature type="compositionally biased region" description="Polar residues" evidence="1">
    <location>
        <begin position="552"/>
        <end position="572"/>
    </location>
</feature>
<feature type="compositionally biased region" description="Low complexity" evidence="1">
    <location>
        <begin position="330"/>
        <end position="364"/>
    </location>
</feature>
<protein>
    <submittedName>
        <fullName evidence="2">Uncharacterized protein</fullName>
    </submittedName>
</protein>
<feature type="region of interest" description="Disordered" evidence="1">
    <location>
        <begin position="497"/>
        <end position="586"/>
    </location>
</feature>
<feature type="compositionally biased region" description="Polar residues" evidence="1">
    <location>
        <begin position="84"/>
        <end position="94"/>
    </location>
</feature>
<feature type="compositionally biased region" description="Polar residues" evidence="1">
    <location>
        <begin position="789"/>
        <end position="812"/>
    </location>
</feature>
<dbReference type="AlphaFoldDB" id="A0A0F7SLX3"/>
<accession>A0A0F7SLX3</accession>
<feature type="compositionally biased region" description="Polar residues" evidence="1">
    <location>
        <begin position="508"/>
        <end position="528"/>
    </location>
</feature>
<sequence length="923" mass="93385">MERIESPHKRRRLSPSASPAISSPKSFTSREPSAPSSTVVKHEDLAGAHVEPVETSSGVRIMDEDEIVKLPAGTLPSDVASPLPISSSTVNLKSGDSKINKADSIESPTDDDDPLAEIDFSLLSHTPNVDTQTNLALFDPSSMVLDFSSLGQSFLFDLPTELESALAAANGNGQSGEAEVGGEAPGVADGVGLDNFLGLGHGATGFLGGMASVGATPLGSPDLKALAESLVQDSPAVSPKPLALGKPGLTSNSKDSNTRPIVQSKAEPTVSIISSPAIPSPTPKDTPAVIPLTVELSPPISSPPVISPSGATSSRASTPVAAVVTVRPNLSSSPKPKSFSSSPSLSVPSASSTSTSIVSSSTSIQPQLSLPLKQSPAPRPMLPATITKPILAVPKAVPVVKKSVIAKSNPTPTPTPPIARPPTHPPVPDVSTTKSKPGPIVALDDISLDPNALPPELMSFDFAALEASVLAGMAPSESSSGPTVTSTNTDATAAKTGTATTAAPPPLVNTQSLPTLPTLASTSSGAQNHPTTTSGPTHSSFTAPGPVHISRPITSQALKTNQPVGTRSQTAPVPTLRTMNPAAYGRPPAQTVNLNTVLTGINSLLASPSIGQASAFSTVNPDMSTPGSMWSVEDRKHYLSLLPSSSLVQIILKLTETHPGLMAYPRALSDVVLQLEVQALKPKSVPQGGVGVGHRVGVAQSSVGVVGGQQQRYAVRPGGQPAHQTGNVQGRPALYHPPGVRPVGVRPGVRPVVGGPKPTLASNGGGGVTVRPSASPMTPTARPRAINPLANSSMGRSSNPNASLTQNHNPSIRPSGVPHTIPKLAALHTSSPPSAAGGTNSVRPKGAGVGSPLSRPPSFNQAQAQGPGQGHGAAALQAAQAQAGMAALMSQLLPSRTPSPATGPTTNGGRTVDGNGTVPKGPT</sequence>
<feature type="compositionally biased region" description="Polar residues" evidence="1">
    <location>
        <begin position="249"/>
        <end position="261"/>
    </location>
</feature>
<feature type="compositionally biased region" description="Polar residues" evidence="1">
    <location>
        <begin position="828"/>
        <end position="842"/>
    </location>
</feature>
<name>A0A0F7SLX3_PHARH</name>
<evidence type="ECO:0000313" key="2">
    <source>
        <dbReference type="EMBL" id="CDZ98409.1"/>
    </source>
</evidence>
<feature type="region of interest" description="Disordered" evidence="1">
    <location>
        <begin position="236"/>
        <end position="289"/>
    </location>
</feature>
<feature type="region of interest" description="Disordered" evidence="1">
    <location>
        <begin position="754"/>
        <end position="923"/>
    </location>
</feature>
<feature type="compositionally biased region" description="Polar residues" evidence="1">
    <location>
        <begin position="892"/>
        <end position="909"/>
    </location>
</feature>
<feature type="region of interest" description="Disordered" evidence="1">
    <location>
        <begin position="406"/>
        <end position="438"/>
    </location>
</feature>
<feature type="compositionally biased region" description="Pro residues" evidence="1">
    <location>
        <begin position="411"/>
        <end position="428"/>
    </location>
</feature>
<feature type="compositionally biased region" description="Basic and acidic residues" evidence="1">
    <location>
        <begin position="95"/>
        <end position="104"/>
    </location>
</feature>
<reference evidence="2" key="1">
    <citation type="submission" date="2014-08" db="EMBL/GenBank/DDBJ databases">
        <authorList>
            <person name="Sharma Rahul"/>
            <person name="Thines Marco"/>
        </authorList>
    </citation>
    <scope>NUCLEOTIDE SEQUENCE</scope>
</reference>
<dbReference type="EMBL" id="LN483345">
    <property type="protein sequence ID" value="CDZ98409.1"/>
    <property type="molecule type" value="Genomic_DNA"/>
</dbReference>